<proteinExistence type="predicted"/>
<feature type="chain" id="PRO_5046420420" evidence="1">
    <location>
        <begin position="23"/>
        <end position="300"/>
    </location>
</feature>
<comment type="caution">
    <text evidence="3">The sequence shown here is derived from an EMBL/GenBank/DDBJ whole genome shotgun (WGS) entry which is preliminary data.</text>
</comment>
<keyword evidence="1" id="KW-0732">Signal</keyword>
<dbReference type="Pfam" id="PF00561">
    <property type="entry name" value="Abhydrolase_1"/>
    <property type="match status" value="1"/>
</dbReference>
<dbReference type="EMBL" id="BAABHB010000005">
    <property type="protein sequence ID" value="GAA4408857.1"/>
    <property type="molecule type" value="Genomic_DNA"/>
</dbReference>
<gene>
    <name evidence="3" type="ORF">GCM10023187_31380</name>
</gene>
<sequence>MKAIYLSCLCVALWLPGARLQAQQMATSTPASLKTAPDKYLAFDDVRLRYRDFGKGEPIVLLHGYSDNLEMTWSEVADSLAKTNRVIALDQRGFGKSSKFSDPAHYQTGLFTDVIRLLDSLGIQRAHIIGHSMGALVAANVALRYPKRMATVTLVSGAMYPDSASLPKAIGNNMTIDLRQGRGISGIVAFFYPTLTDTAMIQAINKDVMLRNDLGSLIAVSQVTPSWLISQKQATKAPMPALLMAGTNDPLLPTSRQVAGHWPGARFVEVANAGHDDVLQKPEFLREVRAWLKAGSRRSR</sequence>
<protein>
    <submittedName>
        <fullName evidence="3">Alpha/beta hydrolase</fullName>
    </submittedName>
</protein>
<feature type="signal peptide" evidence="1">
    <location>
        <begin position="1"/>
        <end position="22"/>
    </location>
</feature>
<evidence type="ECO:0000313" key="4">
    <source>
        <dbReference type="Proteomes" id="UP001500936"/>
    </source>
</evidence>
<feature type="domain" description="AB hydrolase-1" evidence="2">
    <location>
        <begin position="58"/>
        <end position="282"/>
    </location>
</feature>
<organism evidence="3 4">
    <name type="scientific">Nibrella viscosa</name>
    <dbReference type="NCBI Taxonomy" id="1084524"/>
    <lineage>
        <taxon>Bacteria</taxon>
        <taxon>Pseudomonadati</taxon>
        <taxon>Bacteroidota</taxon>
        <taxon>Cytophagia</taxon>
        <taxon>Cytophagales</taxon>
        <taxon>Spirosomataceae</taxon>
        <taxon>Nibrella</taxon>
    </lineage>
</organism>
<dbReference type="PRINTS" id="PR00111">
    <property type="entry name" value="ABHYDROLASE"/>
</dbReference>
<dbReference type="Gene3D" id="3.40.50.1820">
    <property type="entry name" value="alpha/beta hydrolase"/>
    <property type="match status" value="1"/>
</dbReference>
<reference evidence="4" key="1">
    <citation type="journal article" date="2019" name="Int. J. Syst. Evol. Microbiol.">
        <title>The Global Catalogue of Microorganisms (GCM) 10K type strain sequencing project: providing services to taxonomists for standard genome sequencing and annotation.</title>
        <authorList>
            <consortium name="The Broad Institute Genomics Platform"/>
            <consortium name="The Broad Institute Genome Sequencing Center for Infectious Disease"/>
            <person name="Wu L."/>
            <person name="Ma J."/>
        </authorList>
    </citation>
    <scope>NUCLEOTIDE SEQUENCE [LARGE SCALE GENOMIC DNA]</scope>
    <source>
        <strain evidence="4">JCM 17925</strain>
    </source>
</reference>
<accession>A0ABP8KKW9</accession>
<name>A0ABP8KKW9_9BACT</name>
<dbReference type="Proteomes" id="UP001500936">
    <property type="component" value="Unassembled WGS sequence"/>
</dbReference>
<evidence type="ECO:0000256" key="1">
    <source>
        <dbReference type="SAM" id="SignalP"/>
    </source>
</evidence>
<dbReference type="RefSeq" id="WP_345268741.1">
    <property type="nucleotide sequence ID" value="NZ_BAABHB010000005.1"/>
</dbReference>
<dbReference type="GO" id="GO:0016787">
    <property type="term" value="F:hydrolase activity"/>
    <property type="evidence" value="ECO:0007669"/>
    <property type="project" value="UniProtKB-KW"/>
</dbReference>
<dbReference type="InterPro" id="IPR050266">
    <property type="entry name" value="AB_hydrolase_sf"/>
</dbReference>
<dbReference type="InterPro" id="IPR029058">
    <property type="entry name" value="AB_hydrolase_fold"/>
</dbReference>
<keyword evidence="3" id="KW-0378">Hydrolase</keyword>
<dbReference type="PANTHER" id="PTHR43798">
    <property type="entry name" value="MONOACYLGLYCEROL LIPASE"/>
    <property type="match status" value="1"/>
</dbReference>
<dbReference type="SUPFAM" id="SSF53474">
    <property type="entry name" value="alpha/beta-Hydrolases"/>
    <property type="match status" value="1"/>
</dbReference>
<evidence type="ECO:0000259" key="2">
    <source>
        <dbReference type="Pfam" id="PF00561"/>
    </source>
</evidence>
<dbReference type="InterPro" id="IPR000073">
    <property type="entry name" value="AB_hydrolase_1"/>
</dbReference>
<keyword evidence="4" id="KW-1185">Reference proteome</keyword>
<evidence type="ECO:0000313" key="3">
    <source>
        <dbReference type="EMBL" id="GAA4408857.1"/>
    </source>
</evidence>